<dbReference type="PROSITE" id="PS51257">
    <property type="entry name" value="PROKAR_LIPOPROTEIN"/>
    <property type="match status" value="1"/>
</dbReference>
<keyword evidence="3" id="KW-1185">Reference proteome</keyword>
<sequence length="285" mass="31878">MIRFRPAAAAALVLLATGCTAAPGEPPKVVLAAAPEPTKEVTNLLLPFDGYQMSVDEIYVIESAKDLLTRDCMRKRGYDWEVISDRKHYPDLRNRRRYGVIEMPVATEMGYKSNARLLGSTDVTARKMNREARLSPAERKAATDPADGCYTLADEQLARGNEEDEGLVSKLNVQSLDEALRSPRVAPAMRSWGQCMAMRGHRYKDFYAAAGDPRWAKSRAPSRAEKETAEADVTCKQRSGVVRVLAETEKSIQQGEIHRHKSYFERLKSAKERHLAAARAVLDKR</sequence>
<keyword evidence="1" id="KW-0732">Signal</keyword>
<evidence type="ECO:0000313" key="2">
    <source>
        <dbReference type="EMBL" id="MER6979616.1"/>
    </source>
</evidence>
<organism evidence="2 3">
    <name type="scientific">Streptomyces carpinensis</name>
    <dbReference type="NCBI Taxonomy" id="66369"/>
    <lineage>
        <taxon>Bacteria</taxon>
        <taxon>Bacillati</taxon>
        <taxon>Actinomycetota</taxon>
        <taxon>Actinomycetes</taxon>
        <taxon>Kitasatosporales</taxon>
        <taxon>Streptomycetaceae</taxon>
        <taxon>Streptomyces</taxon>
    </lineage>
</organism>
<feature type="signal peptide" evidence="1">
    <location>
        <begin position="1"/>
        <end position="21"/>
    </location>
</feature>
<reference evidence="2 3" key="1">
    <citation type="submission" date="2024-06" db="EMBL/GenBank/DDBJ databases">
        <title>The Natural Products Discovery Center: Release of the First 8490 Sequenced Strains for Exploring Actinobacteria Biosynthetic Diversity.</title>
        <authorList>
            <person name="Kalkreuter E."/>
            <person name="Kautsar S.A."/>
            <person name="Yang D."/>
            <person name="Bader C.D."/>
            <person name="Teijaro C.N."/>
            <person name="Fluegel L."/>
            <person name="Davis C.M."/>
            <person name="Simpson J.R."/>
            <person name="Lauterbach L."/>
            <person name="Steele A.D."/>
            <person name="Gui C."/>
            <person name="Meng S."/>
            <person name="Li G."/>
            <person name="Viehrig K."/>
            <person name="Ye F."/>
            <person name="Su P."/>
            <person name="Kiefer A.F."/>
            <person name="Nichols A."/>
            <person name="Cepeda A.J."/>
            <person name="Yan W."/>
            <person name="Fan B."/>
            <person name="Jiang Y."/>
            <person name="Adhikari A."/>
            <person name="Zheng C.-J."/>
            <person name="Schuster L."/>
            <person name="Cowan T.M."/>
            <person name="Smanski M.J."/>
            <person name="Chevrette M.G."/>
            <person name="De Carvalho L.P.S."/>
            <person name="Shen B."/>
        </authorList>
    </citation>
    <scope>NUCLEOTIDE SEQUENCE [LARGE SCALE GENOMIC DNA]</scope>
    <source>
        <strain evidence="2 3">NPDC000634</strain>
    </source>
</reference>
<comment type="caution">
    <text evidence="2">The sequence shown here is derived from an EMBL/GenBank/DDBJ whole genome shotgun (WGS) entry which is preliminary data.</text>
</comment>
<accession>A0ABV1W5Z4</accession>
<dbReference type="EMBL" id="JBEPCU010000402">
    <property type="protein sequence ID" value="MER6979616.1"/>
    <property type="molecule type" value="Genomic_DNA"/>
</dbReference>
<evidence type="ECO:0008006" key="4">
    <source>
        <dbReference type="Google" id="ProtNLM"/>
    </source>
</evidence>
<feature type="chain" id="PRO_5045886248" description="Lipoprotein" evidence="1">
    <location>
        <begin position="22"/>
        <end position="285"/>
    </location>
</feature>
<evidence type="ECO:0000256" key="1">
    <source>
        <dbReference type="SAM" id="SignalP"/>
    </source>
</evidence>
<evidence type="ECO:0000313" key="3">
    <source>
        <dbReference type="Proteomes" id="UP001458415"/>
    </source>
</evidence>
<gene>
    <name evidence="2" type="ORF">ABT317_22220</name>
</gene>
<protein>
    <recommendedName>
        <fullName evidence="4">Lipoprotein</fullName>
    </recommendedName>
</protein>
<dbReference type="Proteomes" id="UP001458415">
    <property type="component" value="Unassembled WGS sequence"/>
</dbReference>
<name>A0ABV1W5Z4_9ACTN</name>
<dbReference type="RefSeq" id="WP_086724897.1">
    <property type="nucleotide sequence ID" value="NZ_MUBM01000075.1"/>
</dbReference>
<proteinExistence type="predicted"/>